<protein>
    <submittedName>
        <fullName evidence="1">Uncharacterized protein</fullName>
    </submittedName>
</protein>
<evidence type="ECO:0000313" key="1">
    <source>
        <dbReference type="EMBL" id="KYN42828.1"/>
    </source>
</evidence>
<feature type="non-terminal residue" evidence="1">
    <location>
        <position position="1"/>
    </location>
</feature>
<dbReference type="AlphaFoldDB" id="A0A195FQT3"/>
<reference evidence="1 2" key="1">
    <citation type="submission" date="2016-03" db="EMBL/GenBank/DDBJ databases">
        <title>Trachymyrmex septentrionalis WGS genome.</title>
        <authorList>
            <person name="Nygaard S."/>
            <person name="Hu H."/>
            <person name="Boomsma J."/>
            <person name="Zhang G."/>
        </authorList>
    </citation>
    <scope>NUCLEOTIDE SEQUENCE [LARGE SCALE GENOMIC DNA]</scope>
    <source>
        <strain evidence="1">Tsep2-gDNA-1</strain>
        <tissue evidence="1">Whole body</tissue>
    </source>
</reference>
<sequence length="106" mass="12267">ERERERRASLVIPIACPSQDLQESENTRLQVRNKIPLRKYLSERIFHIDTKQRRVVGLQGHRDMKENTGALPRLNPRLRKECAMAATSHPRDLSRVFVSRGPVGDL</sequence>
<gene>
    <name evidence="1" type="ORF">ALC56_02630</name>
</gene>
<name>A0A195FQT3_9HYME</name>
<proteinExistence type="predicted"/>
<dbReference type="EMBL" id="KQ981305">
    <property type="protein sequence ID" value="KYN42828.1"/>
    <property type="molecule type" value="Genomic_DNA"/>
</dbReference>
<keyword evidence="2" id="KW-1185">Reference proteome</keyword>
<accession>A0A195FQT3</accession>
<evidence type="ECO:0000313" key="2">
    <source>
        <dbReference type="Proteomes" id="UP000078541"/>
    </source>
</evidence>
<dbReference type="Proteomes" id="UP000078541">
    <property type="component" value="Unassembled WGS sequence"/>
</dbReference>
<organism evidence="1 2">
    <name type="scientific">Trachymyrmex septentrionalis</name>
    <dbReference type="NCBI Taxonomy" id="34720"/>
    <lineage>
        <taxon>Eukaryota</taxon>
        <taxon>Metazoa</taxon>
        <taxon>Ecdysozoa</taxon>
        <taxon>Arthropoda</taxon>
        <taxon>Hexapoda</taxon>
        <taxon>Insecta</taxon>
        <taxon>Pterygota</taxon>
        <taxon>Neoptera</taxon>
        <taxon>Endopterygota</taxon>
        <taxon>Hymenoptera</taxon>
        <taxon>Apocrita</taxon>
        <taxon>Aculeata</taxon>
        <taxon>Formicoidea</taxon>
        <taxon>Formicidae</taxon>
        <taxon>Myrmicinae</taxon>
        <taxon>Trachymyrmex</taxon>
    </lineage>
</organism>